<sequence>MAGRQLEDYVMTYFNPDLSALDRFNIISRLVCQDEVAVSLLEKLISSAEHYFSKVVEMETRVRLARLRIDGEELRELTEVLDKNRTMAHEALISDLHVFNRYLMKNYEDAPVGGIFSKDPDAIRNRVAVADWAGELLAAIYQERRK</sequence>
<dbReference type="Pfam" id="PF11554">
    <property type="entry name" value="DUF3232"/>
    <property type="match status" value="1"/>
</dbReference>
<dbReference type="InterPro" id="IPR021618">
    <property type="entry name" value="DUF3232"/>
</dbReference>
<keyword evidence="2" id="KW-1185">Reference proteome</keyword>
<evidence type="ECO:0000313" key="2">
    <source>
        <dbReference type="Proteomes" id="UP000324159"/>
    </source>
</evidence>
<comment type="caution">
    <text evidence="1">The sequence shown here is derived from an EMBL/GenBank/DDBJ whole genome shotgun (WGS) entry which is preliminary data.</text>
</comment>
<dbReference type="AlphaFoldDB" id="A0A5D3WGS8"/>
<accession>A0A5D3WGS8</accession>
<evidence type="ECO:0000313" key="1">
    <source>
        <dbReference type="EMBL" id="TYO96745.1"/>
    </source>
</evidence>
<name>A0A5D3WGS8_9BACT</name>
<dbReference type="Proteomes" id="UP000324159">
    <property type="component" value="Unassembled WGS sequence"/>
</dbReference>
<reference evidence="1 2" key="1">
    <citation type="submission" date="2019-07" db="EMBL/GenBank/DDBJ databases">
        <title>Genomic Encyclopedia of Type Strains, Phase IV (KMG-IV): sequencing the most valuable type-strain genomes for metagenomic binning, comparative biology and taxonomic classification.</title>
        <authorList>
            <person name="Goeker M."/>
        </authorList>
    </citation>
    <scope>NUCLEOTIDE SEQUENCE [LARGE SCALE GENOMIC DNA]</scope>
    <source>
        <strain evidence="1 2">SS015</strain>
    </source>
</reference>
<dbReference type="EMBL" id="VNIB01000012">
    <property type="protein sequence ID" value="TYO96745.1"/>
    <property type="molecule type" value="Genomic_DNA"/>
</dbReference>
<dbReference type="Gene3D" id="1.10.287.800">
    <property type="entry name" value="protein ne1242"/>
    <property type="match status" value="1"/>
</dbReference>
<organism evidence="1 2">
    <name type="scientific">Geothermobacter ehrlichii</name>
    <dbReference type="NCBI Taxonomy" id="213224"/>
    <lineage>
        <taxon>Bacteria</taxon>
        <taxon>Pseudomonadati</taxon>
        <taxon>Thermodesulfobacteriota</taxon>
        <taxon>Desulfuromonadia</taxon>
        <taxon>Desulfuromonadales</taxon>
        <taxon>Geothermobacteraceae</taxon>
        <taxon>Geothermobacter</taxon>
    </lineage>
</organism>
<gene>
    <name evidence="1" type="ORF">EDC39_11233</name>
</gene>
<dbReference type="RefSeq" id="WP_148896590.1">
    <property type="nucleotide sequence ID" value="NZ_VNIB01000012.1"/>
</dbReference>
<proteinExistence type="predicted"/>
<protein>
    <submittedName>
        <fullName evidence="1">Uncharacterized protein DUF3232</fullName>
    </submittedName>
</protein>
<dbReference type="OrthoDB" id="5402322at2"/>